<keyword evidence="6" id="KW-0902">Two-component regulatory system</keyword>
<evidence type="ECO:0000256" key="4">
    <source>
        <dbReference type="ARBA" id="ARBA00022679"/>
    </source>
</evidence>
<keyword evidence="7" id="KW-0812">Transmembrane</keyword>
<protein>
    <recommendedName>
        <fullName evidence="2">histidine kinase</fullName>
        <ecNumber evidence="2">2.7.13.3</ecNumber>
    </recommendedName>
</protein>
<organism evidence="9">
    <name type="scientific">candidate division CPR3 bacterium</name>
    <dbReference type="NCBI Taxonomy" id="2268181"/>
    <lineage>
        <taxon>Bacteria</taxon>
        <taxon>Bacteria division CPR3</taxon>
    </lineage>
</organism>
<dbReference type="Pfam" id="PF02518">
    <property type="entry name" value="HATPase_c"/>
    <property type="match status" value="1"/>
</dbReference>
<evidence type="ECO:0000313" key="9">
    <source>
        <dbReference type="EMBL" id="HFZ08802.1"/>
    </source>
</evidence>
<dbReference type="InterPro" id="IPR003661">
    <property type="entry name" value="HisK_dim/P_dom"/>
</dbReference>
<keyword evidence="7" id="KW-0472">Membrane</keyword>
<dbReference type="Pfam" id="PF00512">
    <property type="entry name" value="HisKA"/>
    <property type="match status" value="1"/>
</dbReference>
<dbReference type="InterPro" id="IPR050736">
    <property type="entry name" value="Sensor_HK_Regulatory"/>
</dbReference>
<dbReference type="GO" id="GO:0000155">
    <property type="term" value="F:phosphorelay sensor kinase activity"/>
    <property type="evidence" value="ECO:0007669"/>
    <property type="project" value="InterPro"/>
</dbReference>
<keyword evidence="7" id="KW-1133">Transmembrane helix</keyword>
<evidence type="ECO:0000256" key="3">
    <source>
        <dbReference type="ARBA" id="ARBA00022553"/>
    </source>
</evidence>
<dbReference type="PROSITE" id="PS50109">
    <property type="entry name" value="HIS_KIN"/>
    <property type="match status" value="1"/>
</dbReference>
<dbReference type="InterPro" id="IPR005467">
    <property type="entry name" value="His_kinase_dom"/>
</dbReference>
<gene>
    <name evidence="9" type="ORF">ENV41_01560</name>
</gene>
<keyword evidence="4" id="KW-0808">Transferase</keyword>
<keyword evidence="3" id="KW-0597">Phosphoprotein</keyword>
<dbReference type="EC" id="2.7.13.3" evidence="2"/>
<comment type="caution">
    <text evidence="9">The sequence shown here is derived from an EMBL/GenBank/DDBJ whole genome shotgun (WGS) entry which is preliminary data.</text>
</comment>
<evidence type="ECO:0000256" key="1">
    <source>
        <dbReference type="ARBA" id="ARBA00000085"/>
    </source>
</evidence>
<evidence type="ECO:0000256" key="6">
    <source>
        <dbReference type="ARBA" id="ARBA00023012"/>
    </source>
</evidence>
<dbReference type="InterPro" id="IPR003594">
    <property type="entry name" value="HATPase_dom"/>
</dbReference>
<sequence length="417" mass="47266">MTKKYEWLFETVSWLIVLVAIFSIKILPVNITEDSSFYILVGVFLSFLIITYYAIWKVFPYEKRLYVQNIAQVVIIGLLIYFAKDTGIYFFSLFLLPIIATALTLDTLPSVLLITLTCVFVGLETLLNPPASAWGLWQIALIVLITIFCRFLALEIKRQRELKIQAELKKKESEEAERLGKEFITLASHQLLTPLSIIRGFVSMLRAGDLGKLNPEQKNAINQIYNNSVKMIHLVEELLTVSRLEAGKLPFYFKKINLIPLISQVISSVGSASQAKKLFLKFQKPAEESIFVNADPEKIENVLLNLLDNAIKYTNKGGVTVKLKTKKAQGKTEVIVSISDTGVGIPVEYQERIFQPFFRGKNILELDKRGTGLGLYIAKSFIQKHNGKIWAESEEGKGSTFYFSLPAIKNKIKEQRK</sequence>
<dbReference type="InterPro" id="IPR004358">
    <property type="entry name" value="Sig_transdc_His_kin-like_C"/>
</dbReference>
<accession>A0A7V3N5D0</accession>
<keyword evidence="5 9" id="KW-0418">Kinase</keyword>
<evidence type="ECO:0000259" key="8">
    <source>
        <dbReference type="PROSITE" id="PS50109"/>
    </source>
</evidence>
<dbReference type="PANTHER" id="PTHR43711">
    <property type="entry name" value="TWO-COMPONENT HISTIDINE KINASE"/>
    <property type="match status" value="1"/>
</dbReference>
<dbReference type="AlphaFoldDB" id="A0A7V3N5D0"/>
<feature type="transmembrane region" description="Helical" evidence="7">
    <location>
        <begin position="133"/>
        <end position="153"/>
    </location>
</feature>
<evidence type="ECO:0000256" key="7">
    <source>
        <dbReference type="SAM" id="Phobius"/>
    </source>
</evidence>
<dbReference type="SUPFAM" id="SSF55874">
    <property type="entry name" value="ATPase domain of HSP90 chaperone/DNA topoisomerase II/histidine kinase"/>
    <property type="match status" value="1"/>
</dbReference>
<dbReference type="SUPFAM" id="SSF47384">
    <property type="entry name" value="Homodimeric domain of signal transducing histidine kinase"/>
    <property type="match status" value="1"/>
</dbReference>
<dbReference type="PRINTS" id="PR00344">
    <property type="entry name" value="BCTRLSENSOR"/>
</dbReference>
<dbReference type="SMART" id="SM00387">
    <property type="entry name" value="HATPase_c"/>
    <property type="match status" value="1"/>
</dbReference>
<feature type="transmembrane region" description="Helical" evidence="7">
    <location>
        <begin position="65"/>
        <end position="82"/>
    </location>
</feature>
<dbReference type="FunFam" id="3.30.565.10:FF:000006">
    <property type="entry name" value="Sensor histidine kinase WalK"/>
    <property type="match status" value="1"/>
</dbReference>
<feature type="transmembrane region" description="Helical" evidence="7">
    <location>
        <begin position="12"/>
        <end position="31"/>
    </location>
</feature>
<dbReference type="CDD" id="cd00082">
    <property type="entry name" value="HisKA"/>
    <property type="match status" value="1"/>
</dbReference>
<feature type="transmembrane region" description="Helical" evidence="7">
    <location>
        <begin position="37"/>
        <end position="56"/>
    </location>
</feature>
<dbReference type="Gene3D" id="1.10.287.130">
    <property type="match status" value="1"/>
</dbReference>
<feature type="transmembrane region" description="Helical" evidence="7">
    <location>
        <begin position="88"/>
        <end position="105"/>
    </location>
</feature>
<dbReference type="Gene3D" id="3.30.565.10">
    <property type="entry name" value="Histidine kinase-like ATPase, C-terminal domain"/>
    <property type="match status" value="1"/>
</dbReference>
<feature type="domain" description="Histidine kinase" evidence="8">
    <location>
        <begin position="186"/>
        <end position="409"/>
    </location>
</feature>
<dbReference type="PANTHER" id="PTHR43711:SF1">
    <property type="entry name" value="HISTIDINE KINASE 1"/>
    <property type="match status" value="1"/>
</dbReference>
<dbReference type="SMART" id="SM00388">
    <property type="entry name" value="HisKA"/>
    <property type="match status" value="1"/>
</dbReference>
<name>A0A7V3N5D0_UNCC3</name>
<evidence type="ECO:0000256" key="2">
    <source>
        <dbReference type="ARBA" id="ARBA00012438"/>
    </source>
</evidence>
<dbReference type="InterPro" id="IPR036890">
    <property type="entry name" value="HATPase_C_sf"/>
</dbReference>
<proteinExistence type="predicted"/>
<evidence type="ECO:0000256" key="5">
    <source>
        <dbReference type="ARBA" id="ARBA00022777"/>
    </source>
</evidence>
<dbReference type="EMBL" id="DTGG01000053">
    <property type="protein sequence ID" value="HFZ08802.1"/>
    <property type="molecule type" value="Genomic_DNA"/>
</dbReference>
<comment type="catalytic activity">
    <reaction evidence="1">
        <text>ATP + protein L-histidine = ADP + protein N-phospho-L-histidine.</text>
        <dbReference type="EC" id="2.7.13.3"/>
    </reaction>
</comment>
<reference evidence="9" key="1">
    <citation type="journal article" date="2020" name="mSystems">
        <title>Genome- and Community-Level Interaction Insights into Carbon Utilization and Element Cycling Functions of Hydrothermarchaeota in Hydrothermal Sediment.</title>
        <authorList>
            <person name="Zhou Z."/>
            <person name="Liu Y."/>
            <person name="Xu W."/>
            <person name="Pan J."/>
            <person name="Luo Z.H."/>
            <person name="Li M."/>
        </authorList>
    </citation>
    <scope>NUCLEOTIDE SEQUENCE [LARGE SCALE GENOMIC DNA]</scope>
    <source>
        <strain evidence="9">SpSt-757</strain>
    </source>
</reference>
<dbReference type="InterPro" id="IPR036097">
    <property type="entry name" value="HisK_dim/P_sf"/>
</dbReference>